<dbReference type="Proteomes" id="UP001152888">
    <property type="component" value="Unassembled WGS sequence"/>
</dbReference>
<reference evidence="1" key="1">
    <citation type="submission" date="2022-03" db="EMBL/GenBank/DDBJ databases">
        <authorList>
            <person name="Sayadi A."/>
        </authorList>
    </citation>
    <scope>NUCLEOTIDE SEQUENCE</scope>
</reference>
<accession>A0A9P0JJP2</accession>
<protein>
    <submittedName>
        <fullName evidence="1">Uncharacterized protein</fullName>
    </submittedName>
</protein>
<dbReference type="AlphaFoldDB" id="A0A9P0JJP2"/>
<evidence type="ECO:0000313" key="2">
    <source>
        <dbReference type="Proteomes" id="UP001152888"/>
    </source>
</evidence>
<sequence length="99" mass="11573">MIMSKWNRALVRSSVLEAHYDESSVRVEPENEDSRIELDHVVLFHDDLYSGVQIKEADVGQPCIECDKCEEGYEPHDWRIELLSLLMSRLRDIKFFASC</sequence>
<keyword evidence="2" id="KW-1185">Reference proteome</keyword>
<proteinExistence type="predicted"/>
<dbReference type="OrthoDB" id="6676263at2759"/>
<comment type="caution">
    <text evidence="1">The sequence shown here is derived from an EMBL/GenBank/DDBJ whole genome shotgun (WGS) entry which is preliminary data.</text>
</comment>
<name>A0A9P0JJP2_ACAOB</name>
<organism evidence="1 2">
    <name type="scientific">Acanthoscelides obtectus</name>
    <name type="common">Bean weevil</name>
    <name type="synonym">Bruchus obtectus</name>
    <dbReference type="NCBI Taxonomy" id="200917"/>
    <lineage>
        <taxon>Eukaryota</taxon>
        <taxon>Metazoa</taxon>
        <taxon>Ecdysozoa</taxon>
        <taxon>Arthropoda</taxon>
        <taxon>Hexapoda</taxon>
        <taxon>Insecta</taxon>
        <taxon>Pterygota</taxon>
        <taxon>Neoptera</taxon>
        <taxon>Endopterygota</taxon>
        <taxon>Coleoptera</taxon>
        <taxon>Polyphaga</taxon>
        <taxon>Cucujiformia</taxon>
        <taxon>Chrysomeloidea</taxon>
        <taxon>Chrysomelidae</taxon>
        <taxon>Bruchinae</taxon>
        <taxon>Bruchini</taxon>
        <taxon>Acanthoscelides</taxon>
    </lineage>
</organism>
<gene>
    <name evidence="1" type="ORF">ACAOBT_LOCUS337</name>
</gene>
<evidence type="ECO:0000313" key="1">
    <source>
        <dbReference type="EMBL" id="CAH1953998.1"/>
    </source>
</evidence>
<dbReference type="EMBL" id="CAKOFQ010006652">
    <property type="protein sequence ID" value="CAH1953998.1"/>
    <property type="molecule type" value="Genomic_DNA"/>
</dbReference>